<feature type="domain" description="Secretion system C-terminal sorting" evidence="2">
    <location>
        <begin position="281"/>
        <end position="344"/>
    </location>
</feature>
<dbReference type="Pfam" id="PF18962">
    <property type="entry name" value="Por_Secre_tail"/>
    <property type="match status" value="1"/>
</dbReference>
<evidence type="ECO:0000313" key="3">
    <source>
        <dbReference type="EMBL" id="SDS55054.1"/>
    </source>
</evidence>
<keyword evidence="1" id="KW-0732">Signal</keyword>
<dbReference type="NCBIfam" id="TIGR04183">
    <property type="entry name" value="Por_Secre_tail"/>
    <property type="match status" value="1"/>
</dbReference>
<accession>A0A1H1T4I2</accession>
<dbReference type="Gene3D" id="2.60.120.200">
    <property type="match status" value="1"/>
</dbReference>
<proteinExistence type="predicted"/>
<dbReference type="InterPro" id="IPR026444">
    <property type="entry name" value="Secre_tail"/>
</dbReference>
<dbReference type="Proteomes" id="UP000198963">
    <property type="component" value="Chromosome I"/>
</dbReference>
<organism evidence="3 4">
    <name type="scientific">Winogradskyella sediminis</name>
    <dbReference type="NCBI Taxonomy" id="1382466"/>
    <lineage>
        <taxon>Bacteria</taxon>
        <taxon>Pseudomonadati</taxon>
        <taxon>Bacteroidota</taxon>
        <taxon>Flavobacteriia</taxon>
        <taxon>Flavobacteriales</taxon>
        <taxon>Flavobacteriaceae</taxon>
        <taxon>Winogradskyella</taxon>
    </lineage>
</organism>
<dbReference type="RefSeq" id="WP_092446396.1">
    <property type="nucleotide sequence ID" value="NZ_LT629774.1"/>
</dbReference>
<sequence>MLKRIWPLCLCVQLSVAQITLTSNGPGNTYEEINAVFAPGYNVVEVPDCVHTDFGRHIDELFDSELNTYVFRFIAHKIPDNDRCQNFDRQRTEIKTYDQSPETLQAIEDEIVEYKWKFKLPIDFQVSPNFTHLHQIKSVGGPYASIPMISLTARKASPDRIELRHTATTNQTTFQTANLDLFRGHWVEVTERITFGNTGRYAITINRISDHTTLLTYTNTALDMWQDGATFARPKWGIYRSLLNSDDLQDEEVLFNDFSIEEIDPLSILEHDSDTHKIHVVPNPSKTSVTLEHLELLDYDRIQLFDSFGKRIPSSHRFQKNTLNVSGLASGLYFISILKSNRPIKTLKCIVE</sequence>
<dbReference type="EMBL" id="LT629774">
    <property type="protein sequence ID" value="SDS55054.1"/>
    <property type="molecule type" value="Genomic_DNA"/>
</dbReference>
<gene>
    <name evidence="3" type="ORF">SAMN04489797_1850</name>
</gene>
<protein>
    <submittedName>
        <fullName evidence="3">Por secretion system C-terminal sorting domain-containing protein</fullName>
    </submittedName>
</protein>
<evidence type="ECO:0000259" key="2">
    <source>
        <dbReference type="Pfam" id="PF18962"/>
    </source>
</evidence>
<reference evidence="3 4" key="1">
    <citation type="submission" date="2016-10" db="EMBL/GenBank/DDBJ databases">
        <authorList>
            <person name="Varghese N."/>
            <person name="Submissions S."/>
        </authorList>
    </citation>
    <scope>NUCLEOTIDE SEQUENCE [LARGE SCALE GENOMIC DNA]</scope>
    <source>
        <strain evidence="3 4">RHA_55</strain>
    </source>
</reference>
<evidence type="ECO:0000313" key="4">
    <source>
        <dbReference type="Proteomes" id="UP000198963"/>
    </source>
</evidence>
<name>A0A1H1T4I2_9FLAO</name>
<keyword evidence="4" id="KW-1185">Reference proteome</keyword>
<evidence type="ECO:0000256" key="1">
    <source>
        <dbReference type="ARBA" id="ARBA00022729"/>
    </source>
</evidence>
<dbReference type="AlphaFoldDB" id="A0A1H1T4I2"/>
<dbReference type="STRING" id="1249933.SAMN04489797_1850"/>